<comment type="similarity">
    <text evidence="10">Belongs to the iron/ascorbate-dependent oxidoreductase family.</text>
</comment>
<dbReference type="Gene3D" id="2.60.120.330">
    <property type="entry name" value="B-lactam Antibiotic, Isopenicillin N Synthase, Chain"/>
    <property type="match status" value="1"/>
</dbReference>
<dbReference type="Pfam" id="PF03171">
    <property type="entry name" value="2OG-FeII_Oxy"/>
    <property type="match status" value="1"/>
</dbReference>
<comment type="catalytic activity">
    <reaction evidence="8">
        <text>2-oxoglutarate + O2 + 2 H(+) = ethene + 3 CO2 + H2O</text>
        <dbReference type="Rhea" id="RHEA:31523"/>
        <dbReference type="ChEBI" id="CHEBI:15377"/>
        <dbReference type="ChEBI" id="CHEBI:15378"/>
        <dbReference type="ChEBI" id="CHEBI:15379"/>
        <dbReference type="ChEBI" id="CHEBI:16526"/>
        <dbReference type="ChEBI" id="CHEBI:16810"/>
        <dbReference type="ChEBI" id="CHEBI:18153"/>
        <dbReference type="EC" id="1.13.12.19"/>
    </reaction>
</comment>
<sequence>MAMSPRVSLPVATIDASQRLIFETTEDQDRAWQIGVFYLRAPRSLELDKVRCFGEGLSFPDSPYREIPKYGELEGFISLENNQQTKLALQRHRWDEHYPPEIANFGRKLDEIGIGIVREVFHQSGIPEQHWGPASGGYAAGEGTAFLNFVHYDTREPDLGLRPHTDYGFVTILDATAPGLQVELDGSFVDVPVLEGHLVINFGEALNFITQRSDRTVSAIVHRVTTQSASNPVRHSIVYFANPCLDGYLQQYDSQGRRQGSSTVHRLFESLEHKLTEDN</sequence>
<accession>A0ABY6Q2P5</accession>
<evidence type="ECO:0000256" key="2">
    <source>
        <dbReference type="ARBA" id="ARBA00012293"/>
    </source>
</evidence>
<keyword evidence="13" id="KW-1185">Reference proteome</keyword>
<gene>
    <name evidence="12" type="ORF">E0F26_01255</name>
</gene>
<feature type="domain" description="Fe2OG dioxygenase" evidence="11">
    <location>
        <begin position="143"/>
        <end position="243"/>
    </location>
</feature>
<protein>
    <recommendedName>
        <fullName evidence="4">2-oxoglutarate-dependent ethylene/succinate-forming enzyme</fullName>
        <ecNumber evidence="3">1.13.12.19</ecNumber>
        <ecNumber evidence="2">1.14.20.7</ecNumber>
    </recommendedName>
    <alternativeName>
        <fullName evidence="6">2-oxoglutarate dioxygenase (ethylene-forming)</fullName>
    </alternativeName>
    <alternativeName>
        <fullName evidence="7">2-oxoglutarate/L-arginine monooxygenase/decarboxylase (succinate-forming)</fullName>
    </alternativeName>
</protein>
<keyword evidence="10" id="KW-0479">Metal-binding</keyword>
<reference evidence="12 13" key="1">
    <citation type="submission" date="2019-02" db="EMBL/GenBank/DDBJ databases">
        <title>Halieaceae_genomes.</title>
        <authorList>
            <person name="Li S.-H."/>
        </authorList>
    </citation>
    <scope>NUCLEOTIDE SEQUENCE [LARGE SCALE GENOMIC DNA]</scope>
    <source>
        <strain evidence="12 13">JH123</strain>
    </source>
</reference>
<dbReference type="InterPro" id="IPR027443">
    <property type="entry name" value="IPNS-like_sf"/>
</dbReference>
<evidence type="ECO:0000256" key="4">
    <source>
        <dbReference type="ARBA" id="ARBA00019045"/>
    </source>
</evidence>
<dbReference type="PANTHER" id="PTHR47990">
    <property type="entry name" value="2-OXOGLUTARATE (2OG) AND FE(II)-DEPENDENT OXYGENASE SUPERFAMILY PROTEIN-RELATED"/>
    <property type="match status" value="1"/>
</dbReference>
<keyword evidence="10" id="KW-0560">Oxidoreductase</keyword>
<evidence type="ECO:0000256" key="1">
    <source>
        <dbReference type="ARBA" id="ARBA00004767"/>
    </source>
</evidence>
<comment type="catalytic activity">
    <reaction evidence="9">
        <text>L-arginine + 2-oxoglutarate + O2 = guanidine + L-glutamate 5-semialdehyde + succinate + CO2</text>
        <dbReference type="Rhea" id="RHEA:31535"/>
        <dbReference type="ChEBI" id="CHEBI:15379"/>
        <dbReference type="ChEBI" id="CHEBI:16526"/>
        <dbReference type="ChEBI" id="CHEBI:16810"/>
        <dbReference type="ChEBI" id="CHEBI:30031"/>
        <dbReference type="ChEBI" id="CHEBI:30087"/>
        <dbReference type="ChEBI" id="CHEBI:32682"/>
        <dbReference type="ChEBI" id="CHEBI:58066"/>
        <dbReference type="EC" id="1.14.20.7"/>
    </reaction>
</comment>
<dbReference type="InterPro" id="IPR005123">
    <property type="entry name" value="Oxoglu/Fe-dep_dioxygenase_dom"/>
</dbReference>
<evidence type="ECO:0000256" key="6">
    <source>
        <dbReference type="ARBA" id="ARBA00031011"/>
    </source>
</evidence>
<evidence type="ECO:0000259" key="11">
    <source>
        <dbReference type="PROSITE" id="PS51471"/>
    </source>
</evidence>
<dbReference type="InterPro" id="IPR050231">
    <property type="entry name" value="Iron_ascorbate_oxido_reductase"/>
</dbReference>
<evidence type="ECO:0000256" key="3">
    <source>
        <dbReference type="ARBA" id="ARBA00012531"/>
    </source>
</evidence>
<keyword evidence="10" id="KW-0408">Iron</keyword>
<evidence type="ECO:0000256" key="10">
    <source>
        <dbReference type="RuleBase" id="RU003682"/>
    </source>
</evidence>
<evidence type="ECO:0000256" key="7">
    <source>
        <dbReference type="ARBA" id="ARBA00031282"/>
    </source>
</evidence>
<dbReference type="EC" id="1.14.20.7" evidence="2"/>
<organism evidence="12 13">
    <name type="scientific">Candidatus Paraluminiphilus aquimaris</name>
    <dbReference type="NCBI Taxonomy" id="2518994"/>
    <lineage>
        <taxon>Bacteria</taxon>
        <taxon>Pseudomonadati</taxon>
        <taxon>Pseudomonadota</taxon>
        <taxon>Gammaproteobacteria</taxon>
        <taxon>Cellvibrionales</taxon>
        <taxon>Halieaceae</taxon>
        <taxon>Candidatus Paraluminiphilus</taxon>
    </lineage>
</organism>
<evidence type="ECO:0000256" key="5">
    <source>
        <dbReference type="ARBA" id="ARBA00022666"/>
    </source>
</evidence>
<dbReference type="InterPro" id="IPR044861">
    <property type="entry name" value="IPNS-like_FE2OG_OXY"/>
</dbReference>
<dbReference type="EC" id="1.13.12.19" evidence="3"/>
<proteinExistence type="inferred from homology"/>
<dbReference type="EMBL" id="CP036501">
    <property type="protein sequence ID" value="UZP73442.1"/>
    <property type="molecule type" value="Genomic_DNA"/>
</dbReference>
<evidence type="ECO:0000313" key="13">
    <source>
        <dbReference type="Proteomes" id="UP001317963"/>
    </source>
</evidence>
<dbReference type="Proteomes" id="UP001317963">
    <property type="component" value="Chromosome"/>
</dbReference>
<keyword evidence="5" id="KW-0266">Ethylene biosynthesis</keyword>
<evidence type="ECO:0000256" key="9">
    <source>
        <dbReference type="ARBA" id="ARBA00049359"/>
    </source>
</evidence>
<comment type="pathway">
    <text evidence="1">Alkene biosynthesis; ethylene biosynthesis via 2-oxoglutarate.</text>
</comment>
<evidence type="ECO:0000256" key="8">
    <source>
        <dbReference type="ARBA" id="ARBA00047725"/>
    </source>
</evidence>
<dbReference type="PROSITE" id="PS51471">
    <property type="entry name" value="FE2OG_OXY"/>
    <property type="match status" value="1"/>
</dbReference>
<dbReference type="RefSeq" id="WP_279242228.1">
    <property type="nucleotide sequence ID" value="NZ_CP036501.1"/>
</dbReference>
<name>A0ABY6Q2P5_9GAMM</name>
<evidence type="ECO:0000313" key="12">
    <source>
        <dbReference type="EMBL" id="UZP73442.1"/>
    </source>
</evidence>
<dbReference type="SUPFAM" id="SSF51197">
    <property type="entry name" value="Clavaminate synthase-like"/>
    <property type="match status" value="1"/>
</dbReference>